<evidence type="ECO:0000313" key="2">
    <source>
        <dbReference type="Proteomes" id="UP000789920"/>
    </source>
</evidence>
<organism evidence="1 2">
    <name type="scientific">Racocetra persica</name>
    <dbReference type="NCBI Taxonomy" id="160502"/>
    <lineage>
        <taxon>Eukaryota</taxon>
        <taxon>Fungi</taxon>
        <taxon>Fungi incertae sedis</taxon>
        <taxon>Mucoromycota</taxon>
        <taxon>Glomeromycotina</taxon>
        <taxon>Glomeromycetes</taxon>
        <taxon>Diversisporales</taxon>
        <taxon>Gigasporaceae</taxon>
        <taxon>Racocetra</taxon>
    </lineage>
</organism>
<protein>
    <submittedName>
        <fullName evidence="1">8685_t:CDS:1</fullName>
    </submittedName>
</protein>
<sequence length="53" mass="6247">SAKTRSSLRCFHIWVYWFDFVVLVLSLLELFASVISSLRCHHCLELFASMLRD</sequence>
<accession>A0ACA9SI25</accession>
<evidence type="ECO:0000313" key="1">
    <source>
        <dbReference type="EMBL" id="CAG8837365.1"/>
    </source>
</evidence>
<name>A0ACA9SI25_9GLOM</name>
<dbReference type="Proteomes" id="UP000789920">
    <property type="component" value="Unassembled WGS sequence"/>
</dbReference>
<gene>
    <name evidence="1" type="ORF">RPERSI_LOCUS30277</name>
</gene>
<feature type="non-terminal residue" evidence="1">
    <location>
        <position position="53"/>
    </location>
</feature>
<feature type="non-terminal residue" evidence="1">
    <location>
        <position position="1"/>
    </location>
</feature>
<dbReference type="EMBL" id="CAJVQC010117445">
    <property type="protein sequence ID" value="CAG8837365.1"/>
    <property type="molecule type" value="Genomic_DNA"/>
</dbReference>
<keyword evidence="2" id="KW-1185">Reference proteome</keyword>
<proteinExistence type="predicted"/>
<comment type="caution">
    <text evidence="1">The sequence shown here is derived from an EMBL/GenBank/DDBJ whole genome shotgun (WGS) entry which is preliminary data.</text>
</comment>
<reference evidence="1" key="1">
    <citation type="submission" date="2021-06" db="EMBL/GenBank/DDBJ databases">
        <authorList>
            <person name="Kallberg Y."/>
            <person name="Tangrot J."/>
            <person name="Rosling A."/>
        </authorList>
    </citation>
    <scope>NUCLEOTIDE SEQUENCE</scope>
    <source>
        <strain evidence="1">MA461A</strain>
    </source>
</reference>